<organism evidence="1">
    <name type="scientific">Anguilla anguilla</name>
    <name type="common">European freshwater eel</name>
    <name type="synonym">Muraena anguilla</name>
    <dbReference type="NCBI Taxonomy" id="7936"/>
    <lineage>
        <taxon>Eukaryota</taxon>
        <taxon>Metazoa</taxon>
        <taxon>Chordata</taxon>
        <taxon>Craniata</taxon>
        <taxon>Vertebrata</taxon>
        <taxon>Euteleostomi</taxon>
        <taxon>Actinopterygii</taxon>
        <taxon>Neopterygii</taxon>
        <taxon>Teleostei</taxon>
        <taxon>Anguilliformes</taxon>
        <taxon>Anguillidae</taxon>
        <taxon>Anguilla</taxon>
    </lineage>
</organism>
<dbReference type="EMBL" id="GBXM01086788">
    <property type="protein sequence ID" value="JAH21789.1"/>
    <property type="molecule type" value="Transcribed_RNA"/>
</dbReference>
<accession>A0A0E9QY76</accession>
<reference evidence="1" key="1">
    <citation type="submission" date="2014-11" db="EMBL/GenBank/DDBJ databases">
        <authorList>
            <person name="Amaro Gonzalez C."/>
        </authorList>
    </citation>
    <scope>NUCLEOTIDE SEQUENCE</scope>
</reference>
<sequence>MGGNGSTHNNCLLFHDPSVCLLYSQFSTQLWMQQSCIINYMIQKVKPISHPNLKKHHRLYYLI</sequence>
<name>A0A0E9QY76_ANGAN</name>
<proteinExistence type="predicted"/>
<evidence type="ECO:0000313" key="1">
    <source>
        <dbReference type="EMBL" id="JAH21789.1"/>
    </source>
</evidence>
<reference evidence="1" key="2">
    <citation type="journal article" date="2015" name="Fish Shellfish Immunol.">
        <title>Early steps in the European eel (Anguilla anguilla)-Vibrio vulnificus interaction in the gills: Role of the RtxA13 toxin.</title>
        <authorList>
            <person name="Callol A."/>
            <person name="Pajuelo D."/>
            <person name="Ebbesson L."/>
            <person name="Teles M."/>
            <person name="MacKenzie S."/>
            <person name="Amaro C."/>
        </authorList>
    </citation>
    <scope>NUCLEOTIDE SEQUENCE</scope>
</reference>
<dbReference type="AlphaFoldDB" id="A0A0E9QY76"/>
<protein>
    <submittedName>
        <fullName evidence="1">Uncharacterized protein</fullName>
    </submittedName>
</protein>